<reference evidence="3" key="2">
    <citation type="submission" date="2020-03" db="EMBL/GenBank/DDBJ databases">
        <title>Walnut 2.0.</title>
        <authorList>
            <person name="Marrano A."/>
            <person name="Britton M."/>
            <person name="Zimin A.V."/>
            <person name="Zaini P.A."/>
            <person name="Workman R."/>
            <person name="Puiu D."/>
            <person name="Bianco L."/>
            <person name="Allen B.J."/>
            <person name="Troggio M."/>
            <person name="Leslie C.A."/>
            <person name="Timp W."/>
            <person name="Dendekar A."/>
            <person name="Salzberg S.L."/>
            <person name="Neale D.B."/>
        </authorList>
    </citation>
    <scope>NUCLEOTIDE SEQUENCE</scope>
    <source>
        <tissue evidence="3">Leaves</tissue>
    </source>
</reference>
<dbReference type="InterPro" id="IPR005135">
    <property type="entry name" value="Endo/exonuclease/phosphatase"/>
</dbReference>
<name>A0A834D7H0_JUGRE</name>
<keyword evidence="1" id="KW-1133">Transmembrane helix</keyword>
<dbReference type="GO" id="GO:0003824">
    <property type="term" value="F:catalytic activity"/>
    <property type="evidence" value="ECO:0007669"/>
    <property type="project" value="InterPro"/>
</dbReference>
<keyword evidence="1" id="KW-0472">Membrane</keyword>
<reference evidence="3" key="1">
    <citation type="submission" date="2015-10" db="EMBL/GenBank/DDBJ databases">
        <authorList>
            <person name="Martinez-Garcia P.J."/>
            <person name="Crepeau M.W."/>
            <person name="Puiu D."/>
            <person name="Gonzalez-Ibeas D."/>
            <person name="Whalen J."/>
            <person name="Stevens K."/>
            <person name="Paul R."/>
            <person name="Butterfield T."/>
            <person name="Britton M."/>
            <person name="Reagan R."/>
            <person name="Chakraborty S."/>
            <person name="Walawage S.L."/>
            <person name="Vasquez-Gross H.A."/>
            <person name="Cardeno C."/>
            <person name="Famula R."/>
            <person name="Pratt K."/>
            <person name="Kuruganti S."/>
            <person name="Aradhya M.K."/>
            <person name="Leslie C.A."/>
            <person name="Dandekar A.M."/>
            <person name="Salzberg S.L."/>
            <person name="Wegrzyn J.L."/>
            <person name="Langley C.H."/>
            <person name="Neale D.B."/>
        </authorList>
    </citation>
    <scope>NUCLEOTIDE SEQUENCE</scope>
    <source>
        <tissue evidence="3">Leaves</tissue>
    </source>
</reference>
<dbReference type="PANTHER" id="PTHR33710">
    <property type="entry name" value="BNAC02G09200D PROTEIN"/>
    <property type="match status" value="1"/>
</dbReference>
<dbReference type="InterPro" id="IPR036691">
    <property type="entry name" value="Endo/exonu/phosph_ase_sf"/>
</dbReference>
<feature type="transmembrane region" description="Helical" evidence="1">
    <location>
        <begin position="73"/>
        <end position="97"/>
    </location>
</feature>
<dbReference type="Proteomes" id="UP000619265">
    <property type="component" value="Unassembled WGS sequence"/>
</dbReference>
<dbReference type="AlphaFoldDB" id="A0A834D7H0"/>
<evidence type="ECO:0000256" key="1">
    <source>
        <dbReference type="SAM" id="Phobius"/>
    </source>
</evidence>
<dbReference type="Pfam" id="PF03372">
    <property type="entry name" value="Exo_endo_phos"/>
    <property type="match status" value="1"/>
</dbReference>
<dbReference type="SUPFAM" id="SSF56219">
    <property type="entry name" value="DNase I-like"/>
    <property type="match status" value="1"/>
</dbReference>
<dbReference type="Gramene" id="Jr02_09150_p1">
    <property type="protein sequence ID" value="cds.Jr02_09150_p1"/>
    <property type="gene ID" value="Jr02_09150"/>
</dbReference>
<organism evidence="3 4">
    <name type="scientific">Juglans regia</name>
    <name type="common">English walnut</name>
    <dbReference type="NCBI Taxonomy" id="51240"/>
    <lineage>
        <taxon>Eukaryota</taxon>
        <taxon>Viridiplantae</taxon>
        <taxon>Streptophyta</taxon>
        <taxon>Embryophyta</taxon>
        <taxon>Tracheophyta</taxon>
        <taxon>Spermatophyta</taxon>
        <taxon>Magnoliopsida</taxon>
        <taxon>eudicotyledons</taxon>
        <taxon>Gunneridae</taxon>
        <taxon>Pentapetalae</taxon>
        <taxon>rosids</taxon>
        <taxon>fabids</taxon>
        <taxon>Fagales</taxon>
        <taxon>Juglandaceae</taxon>
        <taxon>Juglans</taxon>
    </lineage>
</organism>
<dbReference type="PANTHER" id="PTHR33710:SF64">
    <property type="entry name" value="ENDONUCLEASE_EXONUCLEASE_PHOSPHATASE DOMAIN-CONTAINING PROTEIN"/>
    <property type="match status" value="1"/>
</dbReference>
<dbReference type="EMBL" id="LIHL02000002">
    <property type="protein sequence ID" value="KAF5477381.1"/>
    <property type="molecule type" value="Genomic_DNA"/>
</dbReference>
<gene>
    <name evidence="3" type="ORF">F2P56_004026</name>
</gene>
<keyword evidence="1" id="KW-0812">Transmembrane</keyword>
<feature type="domain" description="Endonuclease/exonuclease/phosphatase" evidence="2">
    <location>
        <begin position="27"/>
        <end position="245"/>
    </location>
</feature>
<dbReference type="Gene3D" id="3.60.10.10">
    <property type="entry name" value="Endonuclease/exonuclease/phosphatase"/>
    <property type="match status" value="1"/>
</dbReference>
<evidence type="ECO:0000313" key="3">
    <source>
        <dbReference type="EMBL" id="KAF5477381.1"/>
    </source>
</evidence>
<accession>A0A834D7H0</accession>
<sequence>MTIRRELRGEIEPEGGSLLLIMKSKILSWNVREINDVNKCLRIRSLLRSWKIDIVCLQETKLRGIDRNIIRRLWGCSFVGWCYLASSWASGGVLVMWDKRVVEMVEDCTGSYSMAVIFRNIEDGWRWAFAGVYGPNVNSDRSSLWEELAGLYSLWDLPWIFCGDFNIVRYPSERAGASTVTGAMEDFSELIFYLNLVDLPLVGRDYTWSNNRGWSRLDRFLVSSSWESHFPDLCQKRLPRVCSDHFPILLDCGGIHGGRHPFKFENMWLEVEGFVEKVRAWWEAYSFEGTPIFIVAGKLKALKANVKKWNEEVFRHRSVEKYSLG</sequence>
<proteinExistence type="predicted"/>
<comment type="caution">
    <text evidence="3">The sequence shown here is derived from an EMBL/GenBank/DDBJ whole genome shotgun (WGS) entry which is preliminary data.</text>
</comment>
<protein>
    <recommendedName>
        <fullName evidence="2">Endonuclease/exonuclease/phosphatase domain-containing protein</fullName>
    </recommendedName>
</protein>
<evidence type="ECO:0000259" key="2">
    <source>
        <dbReference type="Pfam" id="PF03372"/>
    </source>
</evidence>
<evidence type="ECO:0000313" key="4">
    <source>
        <dbReference type="Proteomes" id="UP000619265"/>
    </source>
</evidence>